<gene>
    <name evidence="1" type="ORF">XCR1_1830002</name>
</gene>
<organism evidence="1 2">
    <name type="scientific">Xenorhabdus cabanillasii JM26</name>
    <dbReference type="NCBI Taxonomy" id="1427517"/>
    <lineage>
        <taxon>Bacteria</taxon>
        <taxon>Pseudomonadati</taxon>
        <taxon>Pseudomonadota</taxon>
        <taxon>Gammaproteobacteria</taxon>
        <taxon>Enterobacterales</taxon>
        <taxon>Morganellaceae</taxon>
        <taxon>Xenorhabdus</taxon>
    </lineage>
</organism>
<dbReference type="AlphaFoldDB" id="W1J1K6"/>
<dbReference type="EMBL" id="CBXE010000094">
    <property type="protein sequence ID" value="CDL83350.1"/>
    <property type="molecule type" value="Genomic_DNA"/>
</dbReference>
<reference evidence="1 2" key="1">
    <citation type="submission" date="2013-11" db="EMBL/GenBank/DDBJ databases">
        <title>Draft genome sequence and annotation of the entomopathogenic bacterium, Xenorhabdus cabanillasi strain JM26.</title>
        <authorList>
            <person name="Gualtieri M."/>
            <person name="Ogier J.C."/>
            <person name="Pages S."/>
            <person name="Givaudan A."/>
            <person name="Gaudriault S."/>
        </authorList>
    </citation>
    <scope>NUCLEOTIDE SEQUENCE [LARGE SCALE GENOMIC DNA]</scope>
    <source>
        <strain evidence="1 2">JM26</strain>
    </source>
</reference>
<evidence type="ECO:0000313" key="1">
    <source>
        <dbReference type="EMBL" id="CDL83350.1"/>
    </source>
</evidence>
<evidence type="ECO:0000313" key="2">
    <source>
        <dbReference type="Proteomes" id="UP000019197"/>
    </source>
</evidence>
<name>W1J1K6_9GAMM</name>
<dbReference type="Proteomes" id="UP000019197">
    <property type="component" value="Unassembled WGS sequence"/>
</dbReference>
<protein>
    <submittedName>
        <fullName evidence="1">Uncharacterized protein</fullName>
    </submittedName>
</protein>
<accession>W1J1K6</accession>
<sequence length="167" mass="19508">MQEMTYIIGDKSTFAVEYSLENREKLIGRARLWINGFFLGSLSDTIFFDGYLVGGLTDILNKPKLNERYLANDNHLIYDSLEKDMSLFDDEQYDLAKSFSVNFGTWSDYFDVYSYKVTDNIGAILWKFTGHNDGLEDLVEYPRCIFYEQFKYDELVNIINRLRSVGS</sequence>
<comment type="caution">
    <text evidence="1">The sequence shown here is derived from an EMBL/GenBank/DDBJ whole genome shotgun (WGS) entry which is preliminary data.</text>
</comment>
<dbReference type="RefSeq" id="WP_232217442.1">
    <property type="nucleotide sequence ID" value="NZ_CAWLVK010000094.1"/>
</dbReference>
<proteinExistence type="predicted"/>